<feature type="transmembrane region" description="Helical" evidence="6">
    <location>
        <begin position="228"/>
        <end position="249"/>
    </location>
</feature>
<dbReference type="InterPro" id="IPR003825">
    <property type="entry name" value="Colicin-V_CvpA"/>
</dbReference>
<sequence length="250" mass="27031">MNWLLIAVVIVLAGLTINGYHKGFIRILISFLSLIVTMVVVWFVTPYVSDFLKDHTPLYGTVKENIAEVVAQLGEPDSENEADGENAEDGNAGSSSSVELPSIIRNMLAKIEPESGAADEGGAQTDQELPADGSFLEATGLNESIAAYLAGAIVNLIAFVAVFLILTLVLRFTLFTFDFIANLPVLRGVNKTAGLVLGAAEGLLVIWIGFLLLTVFAGTQTGQTFFGMIGRSSFLTWLYNHNYLLIWLLK</sequence>
<name>A0ABS6K6F3_9FIRM</name>
<accession>A0ABS6K6F3</accession>
<evidence type="ECO:0000256" key="6">
    <source>
        <dbReference type="SAM" id="Phobius"/>
    </source>
</evidence>
<gene>
    <name evidence="7" type="ORF">KTH90_08875</name>
</gene>
<evidence type="ECO:0000256" key="5">
    <source>
        <dbReference type="SAM" id="MobiDB-lite"/>
    </source>
</evidence>
<evidence type="ECO:0000256" key="2">
    <source>
        <dbReference type="ARBA" id="ARBA00022692"/>
    </source>
</evidence>
<protein>
    <submittedName>
        <fullName evidence="7">CvpA family protein</fullName>
    </submittedName>
</protein>
<comment type="subcellular location">
    <subcellularLocation>
        <location evidence="1">Membrane</location>
        <topology evidence="1">Multi-pass membrane protein</topology>
    </subcellularLocation>
</comment>
<dbReference type="RefSeq" id="WP_158351038.1">
    <property type="nucleotide sequence ID" value="NZ_JAHQCX010000005.1"/>
</dbReference>
<dbReference type="Proteomes" id="UP001314681">
    <property type="component" value="Unassembled WGS sequence"/>
</dbReference>
<evidence type="ECO:0000313" key="8">
    <source>
        <dbReference type="Proteomes" id="UP001314681"/>
    </source>
</evidence>
<feature type="region of interest" description="Disordered" evidence="5">
    <location>
        <begin position="75"/>
        <end position="97"/>
    </location>
</feature>
<comment type="caution">
    <text evidence="7">The sequence shown here is derived from an EMBL/GenBank/DDBJ whole genome shotgun (WGS) entry which is preliminary data.</text>
</comment>
<evidence type="ECO:0000313" key="7">
    <source>
        <dbReference type="EMBL" id="MBU9726126.1"/>
    </source>
</evidence>
<feature type="transmembrane region" description="Helical" evidence="6">
    <location>
        <begin position="192"/>
        <end position="216"/>
    </location>
</feature>
<proteinExistence type="predicted"/>
<feature type="transmembrane region" description="Helical" evidence="6">
    <location>
        <begin position="29"/>
        <end position="48"/>
    </location>
</feature>
<evidence type="ECO:0000256" key="4">
    <source>
        <dbReference type="ARBA" id="ARBA00023136"/>
    </source>
</evidence>
<keyword evidence="2 6" id="KW-0812">Transmembrane</keyword>
<keyword evidence="3 6" id="KW-1133">Transmembrane helix</keyword>
<feature type="transmembrane region" description="Helical" evidence="6">
    <location>
        <begin position="145"/>
        <end position="172"/>
    </location>
</feature>
<organism evidence="7 8">
    <name type="scientific">Diplocloster modestus</name>
    <dbReference type="NCBI Taxonomy" id="2850322"/>
    <lineage>
        <taxon>Bacteria</taxon>
        <taxon>Bacillati</taxon>
        <taxon>Bacillota</taxon>
        <taxon>Clostridia</taxon>
        <taxon>Lachnospirales</taxon>
        <taxon>Lachnospiraceae</taxon>
        <taxon>Diplocloster</taxon>
    </lineage>
</organism>
<dbReference type="Pfam" id="PF02674">
    <property type="entry name" value="Colicin_V"/>
    <property type="match status" value="1"/>
</dbReference>
<reference evidence="7 8" key="1">
    <citation type="submission" date="2021-06" db="EMBL/GenBank/DDBJ databases">
        <title>Description of novel taxa of the family Lachnospiraceae.</title>
        <authorList>
            <person name="Chaplin A.V."/>
            <person name="Sokolova S.R."/>
            <person name="Pikina A.P."/>
            <person name="Korzhanova M."/>
            <person name="Belova V."/>
            <person name="Korostin D."/>
            <person name="Efimov B.A."/>
        </authorList>
    </citation>
    <scope>NUCLEOTIDE SEQUENCE [LARGE SCALE GENOMIC DNA]</scope>
    <source>
        <strain evidence="7 8">ASD4241</strain>
    </source>
</reference>
<dbReference type="PANTHER" id="PTHR37306">
    <property type="entry name" value="COLICIN V PRODUCTION PROTEIN"/>
    <property type="match status" value="1"/>
</dbReference>
<dbReference type="EMBL" id="JAHQCX010000005">
    <property type="protein sequence ID" value="MBU9726126.1"/>
    <property type="molecule type" value="Genomic_DNA"/>
</dbReference>
<evidence type="ECO:0000256" key="1">
    <source>
        <dbReference type="ARBA" id="ARBA00004141"/>
    </source>
</evidence>
<keyword evidence="8" id="KW-1185">Reference proteome</keyword>
<evidence type="ECO:0000256" key="3">
    <source>
        <dbReference type="ARBA" id="ARBA00022989"/>
    </source>
</evidence>
<dbReference type="PANTHER" id="PTHR37306:SF1">
    <property type="entry name" value="COLICIN V PRODUCTION PROTEIN"/>
    <property type="match status" value="1"/>
</dbReference>
<keyword evidence="4 6" id="KW-0472">Membrane</keyword>
<feature type="compositionally biased region" description="Acidic residues" evidence="5">
    <location>
        <begin position="76"/>
        <end position="88"/>
    </location>
</feature>